<organism evidence="1">
    <name type="scientific">Anguilla anguilla</name>
    <name type="common">European freshwater eel</name>
    <name type="synonym">Muraena anguilla</name>
    <dbReference type="NCBI Taxonomy" id="7936"/>
    <lineage>
        <taxon>Eukaryota</taxon>
        <taxon>Metazoa</taxon>
        <taxon>Chordata</taxon>
        <taxon>Craniata</taxon>
        <taxon>Vertebrata</taxon>
        <taxon>Euteleostomi</taxon>
        <taxon>Actinopterygii</taxon>
        <taxon>Neopterygii</taxon>
        <taxon>Teleostei</taxon>
        <taxon>Anguilliformes</taxon>
        <taxon>Anguillidae</taxon>
        <taxon>Anguilla</taxon>
    </lineage>
</organism>
<evidence type="ECO:0000313" key="1">
    <source>
        <dbReference type="EMBL" id="JAH59865.1"/>
    </source>
</evidence>
<name>A0A0E9U3Y1_ANGAN</name>
<proteinExistence type="predicted"/>
<dbReference type="EMBL" id="GBXM01048712">
    <property type="protein sequence ID" value="JAH59865.1"/>
    <property type="molecule type" value="Transcribed_RNA"/>
</dbReference>
<reference evidence="1" key="2">
    <citation type="journal article" date="2015" name="Fish Shellfish Immunol.">
        <title>Early steps in the European eel (Anguilla anguilla)-Vibrio vulnificus interaction in the gills: Role of the RtxA13 toxin.</title>
        <authorList>
            <person name="Callol A."/>
            <person name="Pajuelo D."/>
            <person name="Ebbesson L."/>
            <person name="Teles M."/>
            <person name="MacKenzie S."/>
            <person name="Amaro C."/>
        </authorList>
    </citation>
    <scope>NUCLEOTIDE SEQUENCE</scope>
</reference>
<protein>
    <submittedName>
        <fullName evidence="1">Uncharacterized protein</fullName>
    </submittedName>
</protein>
<reference evidence="1" key="1">
    <citation type="submission" date="2014-11" db="EMBL/GenBank/DDBJ databases">
        <authorList>
            <person name="Amaro Gonzalez C."/>
        </authorList>
    </citation>
    <scope>NUCLEOTIDE SEQUENCE</scope>
</reference>
<accession>A0A0E9U3Y1</accession>
<sequence>MLFHFNLPLLVFYKF</sequence>